<feature type="domain" description="Rhodanese" evidence="2">
    <location>
        <begin position="396"/>
        <end position="479"/>
    </location>
</feature>
<gene>
    <name evidence="3" type="ORF">IBL28_03425</name>
</gene>
<dbReference type="CDD" id="cd07724">
    <property type="entry name" value="POD-like_MBL-fold"/>
    <property type="match status" value="1"/>
</dbReference>
<dbReference type="RefSeq" id="WP_187964157.1">
    <property type="nucleotide sequence ID" value="NZ_JACVDC010000005.1"/>
</dbReference>
<dbReference type="Gene3D" id="3.60.15.10">
    <property type="entry name" value="Ribonuclease Z/Hydroxyacylglutathione hydrolase-like"/>
    <property type="match status" value="1"/>
</dbReference>
<dbReference type="PANTHER" id="PTHR43084:SF1">
    <property type="entry name" value="PERSULFIDE DIOXYGENASE ETHE1, MITOCHONDRIAL"/>
    <property type="match status" value="1"/>
</dbReference>
<dbReference type="GO" id="GO:0046872">
    <property type="term" value="F:metal ion binding"/>
    <property type="evidence" value="ECO:0007669"/>
    <property type="project" value="UniProtKB-KW"/>
</dbReference>
<dbReference type="SUPFAM" id="SSF52821">
    <property type="entry name" value="Rhodanese/Cell cycle control phosphatase"/>
    <property type="match status" value="2"/>
</dbReference>
<dbReference type="GO" id="GO:0006749">
    <property type="term" value="P:glutathione metabolic process"/>
    <property type="evidence" value="ECO:0007669"/>
    <property type="project" value="InterPro"/>
</dbReference>
<dbReference type="InterPro" id="IPR044528">
    <property type="entry name" value="POD-like_MBL-fold"/>
</dbReference>
<dbReference type="InterPro" id="IPR051682">
    <property type="entry name" value="Mito_Persulfide_Diox"/>
</dbReference>
<dbReference type="EMBL" id="JACVDC010000005">
    <property type="protein sequence ID" value="MBC9795006.1"/>
    <property type="molecule type" value="Genomic_DNA"/>
</dbReference>
<organism evidence="3 4">
    <name type="scientific">Sinomicrobium weinanense</name>
    <dbReference type="NCBI Taxonomy" id="2842200"/>
    <lineage>
        <taxon>Bacteria</taxon>
        <taxon>Pseudomonadati</taxon>
        <taxon>Bacteroidota</taxon>
        <taxon>Flavobacteriia</taxon>
        <taxon>Flavobacteriales</taxon>
        <taxon>Flavobacteriaceae</taxon>
        <taxon>Sinomicrobium</taxon>
    </lineage>
</organism>
<dbReference type="Pfam" id="PF00753">
    <property type="entry name" value="Lactamase_B"/>
    <property type="match status" value="1"/>
</dbReference>
<evidence type="ECO:0000313" key="4">
    <source>
        <dbReference type="Proteomes" id="UP000653730"/>
    </source>
</evidence>
<dbReference type="Gene3D" id="3.40.250.10">
    <property type="entry name" value="Rhodanese-like domain"/>
    <property type="match status" value="2"/>
</dbReference>
<keyword evidence="1" id="KW-0479">Metal-binding</keyword>
<reference evidence="3 4" key="1">
    <citation type="submission" date="2020-09" db="EMBL/GenBank/DDBJ databases">
        <title>Sinomicrobium weinanense sp. nov., a halophilic bacteria isolated from saline-alkali soil.</title>
        <authorList>
            <person name="Wu P."/>
            <person name="Ren H."/>
            <person name="Mei Y."/>
            <person name="Liang Y."/>
            <person name="Chen Z."/>
        </authorList>
    </citation>
    <scope>NUCLEOTIDE SEQUENCE [LARGE SCALE GENOMIC DNA]</scope>
    <source>
        <strain evidence="3 4">FJxs</strain>
    </source>
</reference>
<dbReference type="PROSITE" id="PS50206">
    <property type="entry name" value="RHODANESE_3"/>
    <property type="match status" value="2"/>
</dbReference>
<evidence type="ECO:0000313" key="3">
    <source>
        <dbReference type="EMBL" id="MBC9795006.1"/>
    </source>
</evidence>
<comment type="caution">
    <text evidence="3">The sequence shown here is derived from an EMBL/GenBank/DDBJ whole genome shotgun (WGS) entry which is preliminary data.</text>
</comment>
<dbReference type="SMART" id="SM00849">
    <property type="entry name" value="Lactamase_B"/>
    <property type="match status" value="1"/>
</dbReference>
<name>A0A926JPS6_9FLAO</name>
<dbReference type="GO" id="GO:0070813">
    <property type="term" value="P:hydrogen sulfide metabolic process"/>
    <property type="evidence" value="ECO:0007669"/>
    <property type="project" value="TreeGrafter"/>
</dbReference>
<accession>A0A926JPS6</accession>
<dbReference type="InterPro" id="IPR001763">
    <property type="entry name" value="Rhodanese-like_dom"/>
</dbReference>
<dbReference type="PANTHER" id="PTHR43084">
    <property type="entry name" value="PERSULFIDE DIOXYGENASE ETHE1"/>
    <property type="match status" value="1"/>
</dbReference>
<dbReference type="SMART" id="SM00450">
    <property type="entry name" value="RHOD"/>
    <property type="match status" value="1"/>
</dbReference>
<dbReference type="AlphaFoldDB" id="A0A926JPS6"/>
<proteinExistence type="predicted"/>
<dbReference type="SUPFAM" id="SSF56281">
    <property type="entry name" value="Metallo-hydrolase/oxidoreductase"/>
    <property type="match status" value="1"/>
</dbReference>
<dbReference type="Proteomes" id="UP000653730">
    <property type="component" value="Unassembled WGS sequence"/>
</dbReference>
<dbReference type="Pfam" id="PF00581">
    <property type="entry name" value="Rhodanese"/>
    <property type="match status" value="1"/>
</dbReference>
<dbReference type="InterPro" id="IPR001279">
    <property type="entry name" value="Metallo-B-lactamas"/>
</dbReference>
<dbReference type="InterPro" id="IPR036866">
    <property type="entry name" value="RibonucZ/Hydroxyglut_hydro"/>
</dbReference>
<sequence length="479" mass="52844">MERRNFLFNLAGAGAVSLLSPYELFSSTVTSSDNYVIEQFQYKGLAHFSYIVMADHKIIVIDPQRDAQIYYDYAKKHNAPIVGVIETHPHADFASSHLEIHKTLNVPIYSSSLTKPGYPGTSFDEGMTIDLSDKIQLRSMYTPGHAPDHIAAVLVEQGKDIAVFSGDSLLIGDVGRPDLRDFSNDVEAQRRKLAGMMYDTVHKKFASLADDVIVYPAHGAGSLCSRSTNKATSSTIGNEKMLNNAFQKRTKTEFVDHLLRDQPFIPKYFQYDVMLNIKGAPELEPSISKIKSLPENYRPDATALIIDSRPSALFKQSYIPNAINIQAGGSFETWLGSTVAPDTEFYLVAGDETALKSAIGKAASIGYESKIKGAFVYDATDGSRFAAFDKDRFNPEGSSYTIVDVRTEKETEEAPIFKNSTNIPLQDLSERISEIPTDKPIFVHCASGYRSATGSSIIKKYLPSAQVYDLGAAVSNYKK</sequence>
<feature type="domain" description="Rhodanese" evidence="2">
    <location>
        <begin position="299"/>
        <end position="325"/>
    </location>
</feature>
<dbReference type="GO" id="GO:0050313">
    <property type="term" value="F:sulfur dioxygenase activity"/>
    <property type="evidence" value="ECO:0007669"/>
    <property type="project" value="InterPro"/>
</dbReference>
<protein>
    <submittedName>
        <fullName evidence="3">MBL fold metallo-hydrolase</fullName>
    </submittedName>
</protein>
<evidence type="ECO:0000256" key="1">
    <source>
        <dbReference type="ARBA" id="ARBA00022723"/>
    </source>
</evidence>
<dbReference type="InterPro" id="IPR036873">
    <property type="entry name" value="Rhodanese-like_dom_sf"/>
</dbReference>
<evidence type="ECO:0000259" key="2">
    <source>
        <dbReference type="PROSITE" id="PS50206"/>
    </source>
</evidence>
<keyword evidence="4" id="KW-1185">Reference proteome</keyword>